<evidence type="ECO:0000313" key="4">
    <source>
        <dbReference type="Proteomes" id="UP001141806"/>
    </source>
</evidence>
<accession>A0A9Q0H256</accession>
<proteinExistence type="predicted"/>
<dbReference type="PANTHER" id="PTHR37177:SF4">
    <property type="entry name" value="PROTEIN PSY1"/>
    <property type="match status" value="1"/>
</dbReference>
<dbReference type="PANTHER" id="PTHR37177">
    <property type="entry name" value="PROTEIN PSY1"/>
    <property type="match status" value="1"/>
</dbReference>
<comment type="caution">
    <text evidence="3">The sequence shown here is derived from an EMBL/GenBank/DDBJ whole genome shotgun (WGS) entry which is preliminary data.</text>
</comment>
<protein>
    <submittedName>
        <fullName evidence="3">Uncharacterized protein</fullName>
    </submittedName>
</protein>
<reference evidence="3" key="1">
    <citation type="journal article" date="2023" name="Plant J.">
        <title>The genome of the king protea, Protea cynaroides.</title>
        <authorList>
            <person name="Chang J."/>
            <person name="Duong T.A."/>
            <person name="Schoeman C."/>
            <person name="Ma X."/>
            <person name="Roodt D."/>
            <person name="Barker N."/>
            <person name="Li Z."/>
            <person name="Van de Peer Y."/>
            <person name="Mizrachi E."/>
        </authorList>
    </citation>
    <scope>NUCLEOTIDE SEQUENCE</scope>
    <source>
        <tissue evidence="3">Young leaves</tissue>
    </source>
</reference>
<gene>
    <name evidence="3" type="ORF">NE237_012577</name>
</gene>
<name>A0A9Q0H256_9MAGN</name>
<keyword evidence="4" id="KW-1185">Reference proteome</keyword>
<feature type="transmembrane region" description="Helical" evidence="2">
    <location>
        <begin position="20"/>
        <end position="42"/>
    </location>
</feature>
<keyword evidence="2" id="KW-0472">Membrane</keyword>
<keyword evidence="2" id="KW-1133">Transmembrane helix</keyword>
<evidence type="ECO:0000256" key="1">
    <source>
        <dbReference type="SAM" id="MobiDB-lite"/>
    </source>
</evidence>
<dbReference type="AlphaFoldDB" id="A0A9Q0H256"/>
<dbReference type="EMBL" id="JAMYWD010000011">
    <property type="protein sequence ID" value="KAJ4955794.1"/>
    <property type="molecule type" value="Genomic_DNA"/>
</dbReference>
<dbReference type="InterPro" id="IPR034430">
    <property type="entry name" value="PSY"/>
</dbReference>
<organism evidence="3 4">
    <name type="scientific">Protea cynaroides</name>
    <dbReference type="NCBI Taxonomy" id="273540"/>
    <lineage>
        <taxon>Eukaryota</taxon>
        <taxon>Viridiplantae</taxon>
        <taxon>Streptophyta</taxon>
        <taxon>Embryophyta</taxon>
        <taxon>Tracheophyta</taxon>
        <taxon>Spermatophyta</taxon>
        <taxon>Magnoliopsida</taxon>
        <taxon>Proteales</taxon>
        <taxon>Proteaceae</taxon>
        <taxon>Protea</taxon>
    </lineage>
</organism>
<evidence type="ECO:0000256" key="2">
    <source>
        <dbReference type="SAM" id="Phobius"/>
    </source>
</evidence>
<keyword evidence="2" id="KW-0812">Transmembrane</keyword>
<feature type="compositionally biased region" description="Basic and acidic residues" evidence="1">
    <location>
        <begin position="81"/>
        <end position="96"/>
    </location>
</feature>
<dbReference type="Proteomes" id="UP001141806">
    <property type="component" value="Unassembled WGS sequence"/>
</dbReference>
<sequence length="104" mass="11713">MNVHPTHNVFDSALRGTKKVMAAVRVCSWGWWWWCLFFAIFITSSARNMNINNHFSVARHGEIRKLVMIEGRVLSSKVSLDDYHPPAASDAHDYSKNKGGSGGH</sequence>
<evidence type="ECO:0000313" key="3">
    <source>
        <dbReference type="EMBL" id="KAJ4955794.1"/>
    </source>
</evidence>
<feature type="region of interest" description="Disordered" evidence="1">
    <location>
        <begin position="81"/>
        <end position="104"/>
    </location>
</feature>